<evidence type="ECO:0000313" key="1">
    <source>
        <dbReference type="EMBL" id="KAF9671151.1"/>
    </source>
</evidence>
<dbReference type="EMBL" id="JADGMS010000012">
    <property type="protein sequence ID" value="KAF9671151.1"/>
    <property type="molecule type" value="Genomic_DNA"/>
</dbReference>
<dbReference type="AlphaFoldDB" id="A0A835MRW7"/>
<keyword evidence="2" id="KW-1185">Reference proteome</keyword>
<comment type="caution">
    <text evidence="1">The sequence shown here is derived from an EMBL/GenBank/DDBJ whole genome shotgun (WGS) entry which is preliminary data.</text>
</comment>
<evidence type="ECO:0000313" key="2">
    <source>
        <dbReference type="Proteomes" id="UP000657918"/>
    </source>
</evidence>
<protein>
    <submittedName>
        <fullName evidence="1">Uncharacterized protein</fullName>
    </submittedName>
</protein>
<sequence>MDSGLGGWNVDLLSCVSSLRASQILQLPVGLRKPKASNLTWAQKWKAWREKPIQPPWQHPTGFTEGKEFYLENLLVNGYLSIFLGDKFEVDLHIQMCLTVNIFALKTLKVLILEELGLKKGISWLNSSSDSEFGPIDWLGSGLLETCSDFRTVRHDVIRTLKSFSRRVTWTKRLPGTRPAAICLELLRVIAEAREARMMETCGNPEEQCRIFHK</sequence>
<name>A0A835MRW7_9ROSI</name>
<gene>
    <name evidence="1" type="ORF">SADUNF_Sadunf12G0017700</name>
</gene>
<dbReference type="OrthoDB" id="10623148at2759"/>
<reference evidence="1 2" key="1">
    <citation type="submission" date="2020-10" db="EMBL/GenBank/DDBJ databases">
        <title>Plant Genome Project.</title>
        <authorList>
            <person name="Zhang R.-G."/>
        </authorList>
    </citation>
    <scope>NUCLEOTIDE SEQUENCE [LARGE SCALE GENOMIC DNA]</scope>
    <source>
        <strain evidence="1">FAFU-HL-1</strain>
        <tissue evidence="1">Leaf</tissue>
    </source>
</reference>
<accession>A0A835MRW7</accession>
<dbReference type="Proteomes" id="UP000657918">
    <property type="component" value="Unassembled WGS sequence"/>
</dbReference>
<organism evidence="1 2">
    <name type="scientific">Salix dunnii</name>
    <dbReference type="NCBI Taxonomy" id="1413687"/>
    <lineage>
        <taxon>Eukaryota</taxon>
        <taxon>Viridiplantae</taxon>
        <taxon>Streptophyta</taxon>
        <taxon>Embryophyta</taxon>
        <taxon>Tracheophyta</taxon>
        <taxon>Spermatophyta</taxon>
        <taxon>Magnoliopsida</taxon>
        <taxon>eudicotyledons</taxon>
        <taxon>Gunneridae</taxon>
        <taxon>Pentapetalae</taxon>
        <taxon>rosids</taxon>
        <taxon>fabids</taxon>
        <taxon>Malpighiales</taxon>
        <taxon>Salicaceae</taxon>
        <taxon>Saliceae</taxon>
        <taxon>Salix</taxon>
    </lineage>
</organism>
<proteinExistence type="predicted"/>